<sequence>MSINLSSFFDDNVLSIHVDKNLKLEPLYINERKILFTEPVKFTGNIFRVGENKILNGNLNYKFIETCARCLKEFVKEIDIPVSGKLIESNKKMIPDGDGEEPIYYSGNSVDLTEFIISSIVVSLPMKSLCRSDCKGLCPKCGKNLNEGNCNCNRDDVDPRFAKLKDLFSEN</sequence>
<protein>
    <submittedName>
        <fullName evidence="1">DUF177 domain-containing protein</fullName>
    </submittedName>
</protein>
<dbReference type="RefSeq" id="WP_128752426.1">
    <property type="nucleotide sequence ID" value="NZ_CP035282.1"/>
</dbReference>
<dbReference type="EMBL" id="CP035282">
    <property type="protein sequence ID" value="QAT61572.1"/>
    <property type="molecule type" value="Genomic_DNA"/>
</dbReference>
<keyword evidence="2" id="KW-1185">Reference proteome</keyword>
<accession>A0A410QBX9</accession>
<name>A0A410QBX9_9FIRM</name>
<gene>
    <name evidence="1" type="ORF">EQM13_08255</name>
</gene>
<dbReference type="AlphaFoldDB" id="A0A410QBX9"/>
<dbReference type="OrthoDB" id="9790372at2"/>
<dbReference type="InterPro" id="IPR003772">
    <property type="entry name" value="YceD"/>
</dbReference>
<dbReference type="PANTHER" id="PTHR34374">
    <property type="entry name" value="LARGE RIBOSOMAL RNA SUBUNIT ACCUMULATION PROTEIN YCED HOMOLOG 1, CHLOROPLASTIC"/>
    <property type="match status" value="1"/>
</dbReference>
<evidence type="ECO:0000313" key="2">
    <source>
        <dbReference type="Proteomes" id="UP000287969"/>
    </source>
</evidence>
<proteinExistence type="predicted"/>
<reference evidence="2" key="1">
    <citation type="submission" date="2019-01" db="EMBL/GenBank/DDBJ databases">
        <title>Draft genomes of a novel of Sporanaerobacter strains.</title>
        <authorList>
            <person name="Ma S."/>
        </authorList>
    </citation>
    <scope>NUCLEOTIDE SEQUENCE [LARGE SCALE GENOMIC DNA]</scope>
    <source>
        <strain evidence="2">NJN-17</strain>
    </source>
</reference>
<evidence type="ECO:0000313" key="1">
    <source>
        <dbReference type="EMBL" id="QAT61572.1"/>
    </source>
</evidence>
<dbReference type="Proteomes" id="UP000287969">
    <property type="component" value="Chromosome"/>
</dbReference>
<organism evidence="1 2">
    <name type="scientific">Acidilutibacter cellobiosedens</name>
    <dbReference type="NCBI Taxonomy" id="2507161"/>
    <lineage>
        <taxon>Bacteria</taxon>
        <taxon>Bacillati</taxon>
        <taxon>Bacillota</taxon>
        <taxon>Tissierellia</taxon>
        <taxon>Tissierellales</taxon>
        <taxon>Acidilutibacteraceae</taxon>
        <taxon>Acidilutibacter</taxon>
    </lineage>
</organism>
<dbReference type="Pfam" id="PF02620">
    <property type="entry name" value="YceD"/>
    <property type="match status" value="1"/>
</dbReference>
<dbReference type="PANTHER" id="PTHR34374:SF1">
    <property type="entry name" value="LARGE RIBOSOMAL RNA SUBUNIT ACCUMULATION PROTEIN YCED HOMOLOG 1, CHLOROPLASTIC"/>
    <property type="match status" value="1"/>
</dbReference>
<dbReference type="KEGG" id="spoa:EQM13_08255"/>